<dbReference type="Proteomes" id="UP001516023">
    <property type="component" value="Unassembled WGS sequence"/>
</dbReference>
<sequence>MASSELWFTYVINIALTEDPRKIQNDVPWDLRDLFEPSGHFSDIHTDTIFACGLETRFWL</sequence>
<protein>
    <submittedName>
        <fullName evidence="1">Uncharacterized protein</fullName>
    </submittedName>
</protein>
<organism evidence="1 2">
    <name type="scientific">Cyclotella cryptica</name>
    <dbReference type="NCBI Taxonomy" id="29204"/>
    <lineage>
        <taxon>Eukaryota</taxon>
        <taxon>Sar</taxon>
        <taxon>Stramenopiles</taxon>
        <taxon>Ochrophyta</taxon>
        <taxon>Bacillariophyta</taxon>
        <taxon>Coscinodiscophyceae</taxon>
        <taxon>Thalassiosirophycidae</taxon>
        <taxon>Stephanodiscales</taxon>
        <taxon>Stephanodiscaceae</taxon>
        <taxon>Cyclotella</taxon>
    </lineage>
</organism>
<keyword evidence="2" id="KW-1185">Reference proteome</keyword>
<accession>A0ABD3QUX9</accession>
<proteinExistence type="predicted"/>
<name>A0ABD3QUX9_9STRA</name>
<evidence type="ECO:0000313" key="2">
    <source>
        <dbReference type="Proteomes" id="UP001516023"/>
    </source>
</evidence>
<dbReference type="AlphaFoldDB" id="A0ABD3QUX9"/>
<reference evidence="1 2" key="1">
    <citation type="journal article" date="2020" name="G3 (Bethesda)">
        <title>Improved Reference Genome for Cyclotella cryptica CCMP332, a Model for Cell Wall Morphogenesis, Salinity Adaptation, and Lipid Production in Diatoms (Bacillariophyta).</title>
        <authorList>
            <person name="Roberts W.R."/>
            <person name="Downey K.M."/>
            <person name="Ruck E.C."/>
            <person name="Traller J.C."/>
            <person name="Alverson A.J."/>
        </authorList>
    </citation>
    <scope>NUCLEOTIDE SEQUENCE [LARGE SCALE GENOMIC DNA]</scope>
    <source>
        <strain evidence="1 2">CCMP332</strain>
    </source>
</reference>
<comment type="caution">
    <text evidence="1">The sequence shown here is derived from an EMBL/GenBank/DDBJ whole genome shotgun (WGS) entry which is preliminary data.</text>
</comment>
<gene>
    <name evidence="1" type="ORF">HJC23_006419</name>
</gene>
<evidence type="ECO:0000313" key="1">
    <source>
        <dbReference type="EMBL" id="KAL3804028.1"/>
    </source>
</evidence>
<dbReference type="EMBL" id="JABMIG020000010">
    <property type="protein sequence ID" value="KAL3804028.1"/>
    <property type="molecule type" value="Genomic_DNA"/>
</dbReference>